<reference evidence="1" key="1">
    <citation type="submission" date="2021-01" db="EMBL/GenBank/DDBJ databases">
        <title>Complete genome sequence of Clostridiales bacterium R-7.</title>
        <authorList>
            <person name="Mahoney-Kurpe S.C."/>
            <person name="Palevich N."/>
            <person name="Koike S."/>
            <person name="Moon C.D."/>
            <person name="Attwood G.T."/>
        </authorList>
    </citation>
    <scope>NUCLEOTIDE SEQUENCE</scope>
    <source>
        <strain evidence="1">R-7</strain>
    </source>
</reference>
<organism evidence="1 2">
    <name type="scientific">Aristaeella hokkaidonensis</name>
    <dbReference type="NCBI Taxonomy" id="3046382"/>
    <lineage>
        <taxon>Bacteria</taxon>
        <taxon>Bacillati</taxon>
        <taxon>Bacillota</taxon>
        <taxon>Clostridia</taxon>
        <taxon>Eubacteriales</taxon>
        <taxon>Aristaeellaceae</taxon>
        <taxon>Aristaeella</taxon>
    </lineage>
</organism>
<protein>
    <submittedName>
        <fullName evidence="1">Isoprenyl transferase</fullName>
    </submittedName>
</protein>
<accession>A0AC61N5I6</accession>
<dbReference type="EMBL" id="CP068393">
    <property type="protein sequence ID" value="QUC66991.1"/>
    <property type="molecule type" value="Genomic_DNA"/>
</dbReference>
<keyword evidence="2" id="KW-1185">Reference proteome</keyword>
<keyword evidence="1" id="KW-0808">Transferase</keyword>
<name>A0AC61N5I6_9FIRM</name>
<evidence type="ECO:0000313" key="2">
    <source>
        <dbReference type="Proteomes" id="UP000682782"/>
    </source>
</evidence>
<dbReference type="Proteomes" id="UP000682782">
    <property type="component" value="Chromosome"/>
</dbReference>
<gene>
    <name evidence="1" type="ORF">JYE49_14330</name>
</gene>
<evidence type="ECO:0000313" key="1">
    <source>
        <dbReference type="EMBL" id="QUC66991.1"/>
    </source>
</evidence>
<sequence>MKLKTALSLALKKPPRTSDEFEKLPKHVAIIMDGNGRWAKKHKLNVSRGHRQGTETLREIIRHTDDLGIGALSLYAFSTENWNRSEEEVAALMQLILDFFASEIDELDAKNVRILILGDKSRLPEKQRETLIEAENRTRKNTGLRLNIAVNYGGRAELVMAAKEIATLVRNGDIRAEEITEQTISDHLYTRGQPDVDLLIRTSGEQRLSNFLLYQNAYAEFVFPTVLWPDFTVHDYDQALDAFAHRNRRFGGRV</sequence>
<proteinExistence type="predicted"/>